<comment type="caution">
    <text evidence="1">The sequence shown here is derived from an EMBL/GenBank/DDBJ whole genome shotgun (WGS) entry which is preliminary data.</text>
</comment>
<protein>
    <submittedName>
        <fullName evidence="1">Uncharacterized protein</fullName>
    </submittedName>
</protein>
<gene>
    <name evidence="1" type="ORF">FHS40_002770</name>
</gene>
<proteinExistence type="predicted"/>
<dbReference type="EMBL" id="JACHJD010000004">
    <property type="protein sequence ID" value="MBB5103708.1"/>
    <property type="molecule type" value="Genomic_DNA"/>
</dbReference>
<accession>A0A7W8EU04</accession>
<sequence>MPEPAPVVLLRVLPEIHTLTPTQLSGAACVWCRHALRPGEGIDLGSPGPARPHGCLSCCESKTRSLRTYLDWYDHGITCLRCPTGPCDRGEALGAAHLAVREEAGQPPMRCCACETDIAPGELVRPYLWERPDGPVLGYLHARDCPLPRPPS</sequence>
<keyword evidence="2" id="KW-1185">Reference proteome</keyword>
<reference evidence="1 2" key="1">
    <citation type="submission" date="2020-08" db="EMBL/GenBank/DDBJ databases">
        <title>Genomic Encyclopedia of Type Strains, Phase III (KMG-III): the genomes of soil and plant-associated and newly described type strains.</title>
        <authorList>
            <person name="Whitman W."/>
        </authorList>
    </citation>
    <scope>NUCLEOTIDE SEQUENCE [LARGE SCALE GENOMIC DNA]</scope>
    <source>
        <strain evidence="1 2">CECT 3146</strain>
    </source>
</reference>
<organism evidence="1 2">
    <name type="scientific">Streptomyces spectabilis</name>
    <dbReference type="NCBI Taxonomy" id="68270"/>
    <lineage>
        <taxon>Bacteria</taxon>
        <taxon>Bacillati</taxon>
        <taxon>Actinomycetota</taxon>
        <taxon>Actinomycetes</taxon>
        <taxon>Kitasatosporales</taxon>
        <taxon>Streptomycetaceae</taxon>
        <taxon>Streptomyces</taxon>
    </lineage>
</organism>
<evidence type="ECO:0000313" key="2">
    <source>
        <dbReference type="Proteomes" id="UP000549009"/>
    </source>
</evidence>
<dbReference type="Proteomes" id="UP000549009">
    <property type="component" value="Unassembled WGS sequence"/>
</dbReference>
<dbReference type="AlphaFoldDB" id="A0A7W8EU04"/>
<name>A0A7W8EU04_STRST</name>
<dbReference type="RefSeq" id="WP_150512221.1">
    <property type="nucleotide sequence ID" value="NZ_BMSQ01000005.1"/>
</dbReference>
<evidence type="ECO:0000313" key="1">
    <source>
        <dbReference type="EMBL" id="MBB5103708.1"/>
    </source>
</evidence>
<dbReference type="OrthoDB" id="4260134at2"/>